<dbReference type="Pfam" id="PF14023">
    <property type="entry name" value="Bestrophin-like"/>
    <property type="match status" value="1"/>
</dbReference>
<dbReference type="InterPro" id="IPR025333">
    <property type="entry name" value="DUF4239"/>
</dbReference>
<feature type="transmembrane region" description="Helical" evidence="1">
    <location>
        <begin position="181"/>
        <end position="199"/>
    </location>
</feature>
<organism evidence="2 3">
    <name type="scientific">Sabulicella glaciei</name>
    <dbReference type="NCBI Taxonomy" id="2984948"/>
    <lineage>
        <taxon>Bacteria</taxon>
        <taxon>Pseudomonadati</taxon>
        <taxon>Pseudomonadota</taxon>
        <taxon>Alphaproteobacteria</taxon>
        <taxon>Acetobacterales</taxon>
        <taxon>Acetobacteraceae</taxon>
        <taxon>Sabulicella</taxon>
    </lineage>
</organism>
<evidence type="ECO:0000313" key="3">
    <source>
        <dbReference type="Proteomes" id="UP001526430"/>
    </source>
</evidence>
<evidence type="ECO:0008006" key="4">
    <source>
        <dbReference type="Google" id="ProtNLM"/>
    </source>
</evidence>
<proteinExistence type="predicted"/>
<feature type="transmembrane region" description="Helical" evidence="1">
    <location>
        <begin position="45"/>
        <end position="63"/>
    </location>
</feature>
<dbReference type="RefSeq" id="WP_301589132.1">
    <property type="nucleotide sequence ID" value="NZ_JAPFQI010000002.1"/>
</dbReference>
<gene>
    <name evidence="2" type="ORF">OF850_06520</name>
</gene>
<protein>
    <recommendedName>
        <fullName evidence="4">DUF4239 domain-containing protein</fullName>
    </recommendedName>
</protein>
<reference evidence="2 3" key="1">
    <citation type="submission" date="2022-10" db="EMBL/GenBank/DDBJ databases">
        <title>Roseococcus glaciei nov., sp. nov., isolated from glacier.</title>
        <authorList>
            <person name="Liu Q."/>
            <person name="Xin Y.-H."/>
        </authorList>
    </citation>
    <scope>NUCLEOTIDE SEQUENCE [LARGE SCALE GENOMIC DNA]</scope>
    <source>
        <strain evidence="2 3">MDT2-1-1</strain>
    </source>
</reference>
<evidence type="ECO:0000313" key="2">
    <source>
        <dbReference type="EMBL" id="MCW8085273.1"/>
    </source>
</evidence>
<comment type="caution">
    <text evidence="2">The sequence shown here is derived from an EMBL/GenBank/DDBJ whole genome shotgun (WGS) entry which is preliminary data.</text>
</comment>
<keyword evidence="1" id="KW-1133">Transmembrane helix</keyword>
<keyword evidence="1" id="KW-0472">Membrane</keyword>
<keyword evidence="1" id="KW-0812">Transmembrane</keyword>
<name>A0ABT3NSY0_9PROT</name>
<dbReference type="Proteomes" id="UP001526430">
    <property type="component" value="Unassembled WGS sequence"/>
</dbReference>
<keyword evidence="3" id="KW-1185">Reference proteome</keyword>
<feature type="transmembrane region" description="Helical" evidence="1">
    <location>
        <begin position="205"/>
        <end position="226"/>
    </location>
</feature>
<dbReference type="EMBL" id="JAPFQI010000002">
    <property type="protein sequence ID" value="MCW8085273.1"/>
    <property type="molecule type" value="Genomic_DNA"/>
</dbReference>
<sequence>MTAGLITLAMSVCAFAGGAAGLLLNRVLAGHHFTKEATDAVRLGTSMLSILAALVLGFLIATARDSLETADRIVRGVSVNLIDVDQTLGAYGPETSPIRDLLRRYAEAMLRDGWARSDHDLLEQGLPPGVALERVRLALLSLEPADARQHWLRDQALTGSGALLRARWELLERRDLPIRPAFLVVLTSWVTFILAGFGLNAPRNAVVVGTLAVCAYAFGTSVFLVLEMEAPFDGFIQITSDPIKVALTRMGR</sequence>
<evidence type="ECO:0000256" key="1">
    <source>
        <dbReference type="SAM" id="Phobius"/>
    </source>
</evidence>
<accession>A0ABT3NSY0</accession>